<sequence length="261" mass="29013">MRSMIPIRAIRPLSQSLSFPSRISPISLLVRLNSTNTTTTAKPQTQSEPTVFSSKSHPRTTYDSPETSRGMPPPTSGFQRKTTTTFTKSKEGESSSASKDKEEAFSGPSRPRLIYERPGDRDLPKITTKLPYVIALGLLGLGWGLFLLHATNAERLSSSVLRQVTFQLRNSKEVIAVLGENVRLVENWWALGQPWISGTINLMQGRVDLSARVKGDKGAGTVYFTSIRPQEQGAWRIVRYKIIADDGEVVRLENLEIKNKA</sequence>
<evidence type="ECO:0000256" key="2">
    <source>
        <dbReference type="SAM" id="Phobius"/>
    </source>
</evidence>
<gene>
    <name evidence="3" type="ORF">L201_002701</name>
</gene>
<keyword evidence="2" id="KW-1133">Transmembrane helix</keyword>
<feature type="compositionally biased region" description="Basic and acidic residues" evidence="1">
    <location>
        <begin position="88"/>
        <end position="104"/>
    </location>
</feature>
<dbReference type="GO" id="GO:0033617">
    <property type="term" value="P:mitochondrial respiratory chain complex IV assembly"/>
    <property type="evidence" value="ECO:0007669"/>
    <property type="project" value="InterPro"/>
</dbReference>
<keyword evidence="4" id="KW-1185">Reference proteome</keyword>
<feature type="region of interest" description="Disordered" evidence="1">
    <location>
        <begin position="37"/>
        <end position="118"/>
    </location>
</feature>
<name>A0AAX4JR14_9TREE</name>
<dbReference type="GeneID" id="91093373"/>
<evidence type="ECO:0000313" key="3">
    <source>
        <dbReference type="EMBL" id="WWC87809.1"/>
    </source>
</evidence>
<dbReference type="EMBL" id="CP144100">
    <property type="protein sequence ID" value="WWC87809.1"/>
    <property type="molecule type" value="Genomic_DNA"/>
</dbReference>
<evidence type="ECO:0000256" key="1">
    <source>
        <dbReference type="SAM" id="MobiDB-lite"/>
    </source>
</evidence>
<feature type="compositionally biased region" description="Polar residues" evidence="1">
    <location>
        <begin position="41"/>
        <end position="67"/>
    </location>
</feature>
<keyword evidence="2" id="KW-0472">Membrane</keyword>
<dbReference type="GO" id="GO:0005743">
    <property type="term" value="C:mitochondrial inner membrane"/>
    <property type="evidence" value="ECO:0007669"/>
    <property type="project" value="TreeGrafter"/>
</dbReference>
<protein>
    <recommendedName>
        <fullName evidence="5">Cytochrome oxidase complex assembly protein 1-domain-containing protein</fullName>
    </recommendedName>
</protein>
<proteinExistence type="predicted"/>
<evidence type="ECO:0008006" key="5">
    <source>
        <dbReference type="Google" id="ProtNLM"/>
    </source>
</evidence>
<dbReference type="Proteomes" id="UP001355207">
    <property type="component" value="Chromosome 3"/>
</dbReference>
<dbReference type="Pfam" id="PF08695">
    <property type="entry name" value="Coa1"/>
    <property type="match status" value="1"/>
</dbReference>
<dbReference type="RefSeq" id="XP_066074572.1">
    <property type="nucleotide sequence ID" value="XM_066218475.1"/>
</dbReference>
<dbReference type="InterPro" id="IPR042432">
    <property type="entry name" value="Coa1_fungi"/>
</dbReference>
<dbReference type="PANTHER" id="PTHR28523:SF1">
    <property type="entry name" value="CYTOCHROME C OXIDASE ASSEMBLY FACTOR 1"/>
    <property type="match status" value="1"/>
</dbReference>
<feature type="transmembrane region" description="Helical" evidence="2">
    <location>
        <begin position="130"/>
        <end position="150"/>
    </location>
</feature>
<organism evidence="3 4">
    <name type="scientific">Kwoniella dendrophila CBS 6074</name>
    <dbReference type="NCBI Taxonomy" id="1295534"/>
    <lineage>
        <taxon>Eukaryota</taxon>
        <taxon>Fungi</taxon>
        <taxon>Dikarya</taxon>
        <taxon>Basidiomycota</taxon>
        <taxon>Agaricomycotina</taxon>
        <taxon>Tremellomycetes</taxon>
        <taxon>Tremellales</taxon>
        <taxon>Cryptococcaceae</taxon>
        <taxon>Kwoniella</taxon>
    </lineage>
</organism>
<evidence type="ECO:0000313" key="4">
    <source>
        <dbReference type="Proteomes" id="UP001355207"/>
    </source>
</evidence>
<dbReference type="AlphaFoldDB" id="A0AAX4JR14"/>
<reference evidence="3 4" key="1">
    <citation type="submission" date="2024-01" db="EMBL/GenBank/DDBJ databases">
        <title>Comparative genomics of Cryptococcus and Kwoniella reveals pathogenesis evolution and contrasting modes of karyotype evolution via chromosome fusion or intercentromeric recombination.</title>
        <authorList>
            <person name="Coelho M.A."/>
            <person name="David-Palma M."/>
            <person name="Shea T."/>
            <person name="Bowers K."/>
            <person name="McGinley-Smith S."/>
            <person name="Mohammad A.W."/>
            <person name="Gnirke A."/>
            <person name="Yurkov A.M."/>
            <person name="Nowrousian M."/>
            <person name="Sun S."/>
            <person name="Cuomo C.A."/>
            <person name="Heitman J."/>
        </authorList>
    </citation>
    <scope>NUCLEOTIDE SEQUENCE [LARGE SCALE GENOMIC DNA]</scope>
    <source>
        <strain evidence="3 4">CBS 6074</strain>
    </source>
</reference>
<accession>A0AAX4JR14</accession>
<dbReference type="PANTHER" id="PTHR28523">
    <property type="entry name" value="CYTOCHROME C OXIDASE ASSEMBLY FACTOR 1"/>
    <property type="match status" value="1"/>
</dbReference>
<feature type="compositionally biased region" description="Polar residues" evidence="1">
    <location>
        <begin position="76"/>
        <end position="87"/>
    </location>
</feature>
<dbReference type="InterPro" id="IPR014807">
    <property type="entry name" value="Coa1"/>
</dbReference>
<keyword evidence="2" id="KW-0812">Transmembrane</keyword>